<dbReference type="EMBL" id="CACSIO010000062">
    <property type="protein sequence ID" value="CAA0125692.1"/>
    <property type="molecule type" value="Genomic_DNA"/>
</dbReference>
<dbReference type="SUPFAM" id="SSF52540">
    <property type="entry name" value="P-loop containing nucleoside triphosphate hydrolases"/>
    <property type="match status" value="1"/>
</dbReference>
<evidence type="ECO:0000313" key="6">
    <source>
        <dbReference type="Proteomes" id="UP000441399"/>
    </source>
</evidence>
<dbReference type="InterPro" id="IPR027417">
    <property type="entry name" value="P-loop_NTPase"/>
</dbReference>
<dbReference type="AlphaFoldDB" id="A0A5S9R1R6"/>
<evidence type="ECO:0000259" key="4">
    <source>
        <dbReference type="Pfam" id="PF03976"/>
    </source>
</evidence>
<organism evidence="5 6">
    <name type="scientific">BD1-7 clade bacterium</name>
    <dbReference type="NCBI Taxonomy" id="2029982"/>
    <lineage>
        <taxon>Bacteria</taxon>
        <taxon>Pseudomonadati</taxon>
        <taxon>Pseudomonadota</taxon>
        <taxon>Gammaproteobacteria</taxon>
        <taxon>Cellvibrionales</taxon>
        <taxon>Spongiibacteraceae</taxon>
        <taxon>BD1-7 clade</taxon>
    </lineage>
</organism>
<dbReference type="InterPro" id="IPR016898">
    <property type="entry name" value="Polyphosphate_phosphotransfera"/>
</dbReference>
<feature type="domain" description="Polyphosphate kinase-2-related" evidence="4">
    <location>
        <begin position="11"/>
        <end position="233"/>
    </location>
</feature>
<evidence type="ECO:0000313" key="5">
    <source>
        <dbReference type="EMBL" id="CAA0125692.1"/>
    </source>
</evidence>
<evidence type="ECO:0000256" key="2">
    <source>
        <dbReference type="ARBA" id="ARBA00022679"/>
    </source>
</evidence>
<accession>A0A5S9R1R6</accession>
<dbReference type="Pfam" id="PF03976">
    <property type="entry name" value="PPK2"/>
    <property type="match status" value="1"/>
</dbReference>
<dbReference type="GO" id="GO:0008976">
    <property type="term" value="F:polyphosphate kinase activity"/>
    <property type="evidence" value="ECO:0007669"/>
    <property type="project" value="InterPro"/>
</dbReference>
<dbReference type="Gene3D" id="3.40.50.300">
    <property type="entry name" value="P-loop containing nucleotide triphosphate hydrolases"/>
    <property type="match status" value="1"/>
</dbReference>
<dbReference type="InterPro" id="IPR022488">
    <property type="entry name" value="PPK2-related"/>
</dbReference>
<sequence length="258" mass="30467">MKLESMEFPKLDQQDYDEQLTDLQLALMHAQHGVVQSNRRVIILFEGIDAAGKGGTIDRIVNYMDPHHYRVNAIGAPTPTELNKHYLQRFMEKLPSKGNITIFDRSWYGRVLVERVEGLTPKPDWERAYNELNHFERMLTADGIIFLKFFLFIEKDEQRKRFIKRLDNPEKRWKITRADIDSRAFWDEYILAFEDMLKLTSTEYAPWHVIPANNKKHARITVMQTILKTLQAEIDVDVRLLDPKFEAYARQVLKNTND</sequence>
<evidence type="ECO:0000256" key="3">
    <source>
        <dbReference type="ARBA" id="ARBA00022777"/>
    </source>
</evidence>
<gene>
    <name evidence="5" type="primary">pap</name>
    <name evidence="5" type="ORF">OPDIPICF_03557</name>
</gene>
<dbReference type="PIRSF" id="PIRSF028756">
    <property type="entry name" value="PPK2_prd"/>
    <property type="match status" value="1"/>
</dbReference>
<keyword evidence="6" id="KW-1185">Reference proteome</keyword>
<dbReference type="Proteomes" id="UP000441399">
    <property type="component" value="Unassembled WGS sequence"/>
</dbReference>
<reference evidence="5 6" key="1">
    <citation type="submission" date="2019-11" db="EMBL/GenBank/DDBJ databases">
        <authorList>
            <person name="Holert J."/>
        </authorList>
    </citation>
    <scope>NUCLEOTIDE SEQUENCE [LARGE SCALE GENOMIC DNA]</scope>
    <source>
        <strain evidence="5">SB11_3</strain>
    </source>
</reference>
<dbReference type="PANTHER" id="PTHR34383:SF3">
    <property type="entry name" value="POLYPHOSPHATE:AMP PHOSPHOTRANSFERASE"/>
    <property type="match status" value="1"/>
</dbReference>
<dbReference type="EC" id="2.7.4.-" evidence="5"/>
<dbReference type="PANTHER" id="PTHR34383">
    <property type="entry name" value="POLYPHOSPHATE:AMP PHOSPHOTRANSFERASE-RELATED"/>
    <property type="match status" value="1"/>
</dbReference>
<protein>
    <submittedName>
        <fullName evidence="5">Polyphosphate:AMP phosphotransferase</fullName>
        <ecNumber evidence="5">2.7.4.-</ecNumber>
    </submittedName>
</protein>
<dbReference type="NCBIfam" id="TIGR03709">
    <property type="entry name" value="PPK2_rel_1"/>
    <property type="match status" value="1"/>
</dbReference>
<dbReference type="InterPro" id="IPR022300">
    <property type="entry name" value="PPK2-rel_1"/>
</dbReference>
<keyword evidence="3" id="KW-0418">Kinase</keyword>
<name>A0A5S9R1R6_9GAMM</name>
<evidence type="ECO:0000256" key="1">
    <source>
        <dbReference type="ARBA" id="ARBA00009924"/>
    </source>
</evidence>
<proteinExistence type="inferred from homology"/>
<keyword evidence="2 5" id="KW-0808">Transferase</keyword>
<comment type="similarity">
    <text evidence="1">Belongs to the polyphosphate kinase 2 (PPK2) family. Class I subfamily.</text>
</comment>
<dbReference type="GO" id="GO:0006797">
    <property type="term" value="P:polyphosphate metabolic process"/>
    <property type="evidence" value="ECO:0007669"/>
    <property type="project" value="InterPro"/>
</dbReference>